<reference evidence="1 2" key="1">
    <citation type="submission" date="2018-06" db="EMBL/GenBank/DDBJ databases">
        <title>Genomic Encyclopedia of Type Strains, Phase IV (KMG-IV): sequencing the most valuable type-strain genomes for metagenomic binning, comparative biology and taxonomic classification.</title>
        <authorList>
            <person name="Goeker M."/>
        </authorList>
    </citation>
    <scope>NUCLEOTIDE SEQUENCE [LARGE SCALE GENOMIC DNA]</scope>
    <source>
        <strain evidence="1 2">DSM 24875</strain>
    </source>
</reference>
<evidence type="ECO:0000313" key="2">
    <source>
        <dbReference type="Proteomes" id="UP000253529"/>
    </source>
</evidence>
<accession>A0A366FPS3</accession>
<dbReference type="AlphaFoldDB" id="A0A366FPS3"/>
<dbReference type="Proteomes" id="UP000253529">
    <property type="component" value="Unassembled WGS sequence"/>
</dbReference>
<sequence length="158" mass="17459">MTTLADNMLATADLLASVDFPRAGANLRRSVSTSYYALFARLAALCAERIARSKPASDSFRSVYRAIDHGHARNALLGHVEFGSPLGDNFKRLQEARHWADYSIDPHPEFDRGAAGRFTRAEAQQFVTLARETIGFVDALAPDAKQRLAVLLVARSRR</sequence>
<keyword evidence="2" id="KW-1185">Reference proteome</keyword>
<organism evidence="1 2">
    <name type="scientific">Roseiarcus fermentans</name>
    <dbReference type="NCBI Taxonomy" id="1473586"/>
    <lineage>
        <taxon>Bacteria</taxon>
        <taxon>Pseudomonadati</taxon>
        <taxon>Pseudomonadota</taxon>
        <taxon>Alphaproteobacteria</taxon>
        <taxon>Hyphomicrobiales</taxon>
        <taxon>Roseiarcaceae</taxon>
        <taxon>Roseiarcus</taxon>
    </lineage>
</organism>
<dbReference type="Gene3D" id="1.20.120.330">
    <property type="entry name" value="Nucleotidyltransferases domain 2"/>
    <property type="match status" value="1"/>
</dbReference>
<protein>
    <recommendedName>
        <fullName evidence="3">HEPN domain-containing protein</fullName>
    </recommendedName>
</protein>
<name>A0A366FPS3_9HYPH</name>
<dbReference type="EMBL" id="QNRK01000006">
    <property type="protein sequence ID" value="RBP16136.1"/>
    <property type="molecule type" value="Genomic_DNA"/>
</dbReference>
<proteinExistence type="predicted"/>
<comment type="caution">
    <text evidence="1">The sequence shown here is derived from an EMBL/GenBank/DDBJ whole genome shotgun (WGS) entry which is preliminary data.</text>
</comment>
<evidence type="ECO:0000313" key="1">
    <source>
        <dbReference type="EMBL" id="RBP16136.1"/>
    </source>
</evidence>
<evidence type="ECO:0008006" key="3">
    <source>
        <dbReference type="Google" id="ProtNLM"/>
    </source>
</evidence>
<gene>
    <name evidence="1" type="ORF">DFR50_10698</name>
</gene>